<sequence length="417" mass="47461">MTTISLMFLFLFKSTAMDIGSTTLDLGLWTLKANFGRFILVNNYDMNFRPSTTHFNLPFSVMHLVDELVSFGLVRSFFDISEIQTSCALMLQCGESQQYRILPSCVLDYSTDISIFIKTNSRTIKARELSIALLFVTPIHHSKVSCTIATYQGDDVVDINPRLDVTSRGNKCSEISGLAKRNDKNVYQLLVRGKFPWDFMNVNDIVCTDHNAEAVAVKTLLVERIDHEMLQFSMTLFNPDKDNVQVVATVAFDIRPEIVFLHYFGWISCGYDSKALPIYLEQQKTIKPYESIKVKIKTMYAAYDSSSKGTKIAICGLSESSFWIAESKTWQPMTPLVLTIHNISDRWVTLNDNQPVALGLIISCQDSVCKAADSIYFDIGNNSLHWQEINIPGDRSIFTWPHHIARREHCEQECMIY</sequence>
<reference evidence="1 2" key="1">
    <citation type="journal article" date="2003" name="Virology">
        <title>A novel porcine gammaherpesvirus.</title>
        <authorList>
            <person name="Chmielewicz B."/>
            <person name="Goltz M."/>
            <person name="Franz T."/>
            <person name="Bauer C."/>
            <person name="Brema S."/>
            <person name="Ellerbrok H."/>
            <person name="Beckmann S."/>
            <person name="Rziha H.J."/>
            <person name="Lahrmann K.H."/>
            <person name="Romero C."/>
            <person name="Ehlers B."/>
        </authorList>
    </citation>
    <scope>NUCLEOTIDE SEQUENCE [LARGE SCALE GENOMIC DNA]</scope>
    <source>
        <strain evidence="1">568</strain>
    </source>
</reference>
<organism evidence="1 2">
    <name type="scientific">Suid gammaherpesvirus 4</name>
    <dbReference type="NCBI Taxonomy" id="1960250"/>
    <lineage>
        <taxon>Viruses</taxon>
        <taxon>Duplodnaviria</taxon>
        <taxon>Heunggongvirae</taxon>
        <taxon>Peploviricota</taxon>
        <taxon>Herviviricetes</taxon>
        <taxon>Herpesvirales</taxon>
        <taxon>Orthoherpesviridae</taxon>
        <taxon>Gammaherpesvirinae</taxon>
        <taxon>Macavirus</taxon>
        <taxon>Macavirus suidgamma4</taxon>
    </lineage>
</organism>
<evidence type="ECO:0000313" key="2">
    <source>
        <dbReference type="Proteomes" id="UP000242182"/>
    </source>
</evidence>
<name>Q772U2_9GAMA</name>
<proteinExistence type="predicted"/>
<dbReference type="EMBL" id="AY170317">
    <property type="protein sequence ID" value="AAO12356.1"/>
    <property type="molecule type" value="Genomic_DNA"/>
</dbReference>
<dbReference type="OrthoDB" id="7166at10239"/>
<protein>
    <submittedName>
        <fullName evidence="1">Uncharacterized protein</fullName>
    </submittedName>
</protein>
<dbReference type="InterPro" id="IPR006882">
    <property type="entry name" value="Herpes_Orf11"/>
</dbReference>
<evidence type="ECO:0000313" key="1">
    <source>
        <dbReference type="EMBL" id="AAO12356.1"/>
    </source>
</evidence>
<keyword evidence="2" id="KW-1185">Reference proteome</keyword>
<dbReference type="Proteomes" id="UP000242182">
    <property type="component" value="Segment"/>
</dbReference>
<accession>Q772U2</accession>
<dbReference type="KEGG" id="vg:37616210"/>
<dbReference type="Pfam" id="PF04797">
    <property type="entry name" value="Herpes_ORF11"/>
    <property type="match status" value="1"/>
</dbReference>